<keyword evidence="1" id="KW-0378">Hydrolase</keyword>
<dbReference type="FunFam" id="3.40.50.1000:FF:000015">
    <property type="entry name" value="CTD small phosphatase-like protein 2"/>
    <property type="match status" value="1"/>
</dbReference>
<dbReference type="NCBIfam" id="TIGR02251">
    <property type="entry name" value="HIF-SF_euk"/>
    <property type="match status" value="1"/>
</dbReference>
<evidence type="ECO:0000256" key="4">
    <source>
        <dbReference type="ARBA" id="ARBA00038355"/>
    </source>
</evidence>
<dbReference type="Pfam" id="PF03031">
    <property type="entry name" value="NIF"/>
    <property type="match status" value="1"/>
</dbReference>
<evidence type="ECO:0000256" key="1">
    <source>
        <dbReference type="ARBA" id="ARBA00022801"/>
    </source>
</evidence>
<evidence type="ECO:0000313" key="7">
    <source>
        <dbReference type="EMBL" id="KAF2530793.1"/>
    </source>
</evidence>
<dbReference type="GO" id="GO:0005634">
    <property type="term" value="C:nucleus"/>
    <property type="evidence" value="ECO:0007669"/>
    <property type="project" value="UniProtKB-ARBA"/>
</dbReference>
<evidence type="ECO:0000256" key="3">
    <source>
        <dbReference type="ARBA" id="ARBA00037324"/>
    </source>
</evidence>
<accession>A0A8S9FBW5</accession>
<dbReference type="AlphaFoldDB" id="A0A8S9FBW5"/>
<keyword evidence="2" id="KW-0904">Protein phosphatase</keyword>
<evidence type="ECO:0000256" key="5">
    <source>
        <dbReference type="SAM" id="Phobius"/>
    </source>
</evidence>
<dbReference type="GO" id="GO:0004721">
    <property type="term" value="F:phosphoprotein phosphatase activity"/>
    <property type="evidence" value="ECO:0007669"/>
    <property type="project" value="UniProtKB-KW"/>
</dbReference>
<sequence length="480" mass="53886">MKLNQKLIQTQGTWKASQPQLLLLAKTKLNSNLVNVFSLVESIGLFGFLSLMIVSVSSGSDTFARDVKTNEPAEMLVEDTSQSQAFASSVDAASESVAKMEMACNHMLNSDTIFSPVLNDELDGADRGSCFDLCFAFSNTNNTITFVSSVFTAGNSVHWEIPRWGGDESSNKICFDNQTCNVSDFFISDVLIASLPFDESGNNDAFTEISPLPHFIFPEQYMLLPYLEDGAANADDVKSDADNRITLDNHDFFLAFNRTRSHNMQPEDIAESEQADDFDPQLFIKNQPELSDVVSSYWPRDTLRKKDVTLVLDLDETLVHSTLESCSGADFSFRVFFNMQENTVYVKQRPHLYKFLERVVELFHVVIFTASHSIYASQLLDILDPDGKFISQRFYRDSCILSEGIYTKDLTVLGLDLAKVAIIDNCPQVYRLQINNGIPIKSWYDDPTDDGLITILPFLETLAVADDVRPIIGRRFGNKE</sequence>
<protein>
    <recommendedName>
        <fullName evidence="6">FCP1 homology domain-containing protein</fullName>
    </recommendedName>
</protein>
<dbReference type="Gene3D" id="3.40.50.1000">
    <property type="entry name" value="HAD superfamily/HAD-like"/>
    <property type="match status" value="1"/>
</dbReference>
<feature type="domain" description="FCP1 homology" evidence="6">
    <location>
        <begin position="303"/>
        <end position="462"/>
    </location>
</feature>
<feature type="transmembrane region" description="Helical" evidence="5">
    <location>
        <begin position="33"/>
        <end position="54"/>
    </location>
</feature>
<dbReference type="InterPro" id="IPR004274">
    <property type="entry name" value="FCP1_dom"/>
</dbReference>
<dbReference type="InterPro" id="IPR023214">
    <property type="entry name" value="HAD_sf"/>
</dbReference>
<dbReference type="SUPFAM" id="SSF56784">
    <property type="entry name" value="HAD-like"/>
    <property type="match status" value="1"/>
</dbReference>
<proteinExistence type="inferred from homology"/>
<organism evidence="7">
    <name type="scientific">Brassica cretica</name>
    <name type="common">Mustard</name>
    <dbReference type="NCBI Taxonomy" id="69181"/>
    <lineage>
        <taxon>Eukaryota</taxon>
        <taxon>Viridiplantae</taxon>
        <taxon>Streptophyta</taxon>
        <taxon>Embryophyta</taxon>
        <taxon>Tracheophyta</taxon>
        <taxon>Spermatophyta</taxon>
        <taxon>Magnoliopsida</taxon>
        <taxon>eudicotyledons</taxon>
        <taxon>Gunneridae</taxon>
        <taxon>Pentapetalae</taxon>
        <taxon>rosids</taxon>
        <taxon>malvids</taxon>
        <taxon>Brassicales</taxon>
        <taxon>Brassicaceae</taxon>
        <taxon>Brassiceae</taxon>
        <taxon>Brassica</taxon>
    </lineage>
</organism>
<reference evidence="7" key="1">
    <citation type="submission" date="2019-12" db="EMBL/GenBank/DDBJ databases">
        <title>Genome sequencing and annotation of Brassica cretica.</title>
        <authorList>
            <person name="Studholme D.J."/>
            <person name="Sarris P.F."/>
        </authorList>
    </citation>
    <scope>NUCLEOTIDE SEQUENCE</scope>
    <source>
        <strain evidence="7">PFS-102/07</strain>
        <tissue evidence="7">Leaf</tissue>
    </source>
</reference>
<dbReference type="InterPro" id="IPR036412">
    <property type="entry name" value="HAD-like_sf"/>
</dbReference>
<dbReference type="PANTHER" id="PTHR12210">
    <property type="entry name" value="DULLARD PROTEIN PHOSPHATASE"/>
    <property type="match status" value="1"/>
</dbReference>
<dbReference type="InterPro" id="IPR050365">
    <property type="entry name" value="TIM50"/>
</dbReference>
<keyword evidence="5" id="KW-0812">Transmembrane</keyword>
<comment type="function">
    <text evidence="3">Probable phosphatase.</text>
</comment>
<comment type="similarity">
    <text evidence="4">Belongs to the CTDSPL2 family.</text>
</comment>
<name>A0A8S9FBW5_BRACR</name>
<keyword evidence="5" id="KW-0472">Membrane</keyword>
<keyword evidence="5" id="KW-1133">Transmembrane helix</keyword>
<dbReference type="EMBL" id="QGKY02002305">
    <property type="protein sequence ID" value="KAF2530793.1"/>
    <property type="molecule type" value="Genomic_DNA"/>
</dbReference>
<comment type="caution">
    <text evidence="7">The sequence shown here is derived from an EMBL/GenBank/DDBJ whole genome shotgun (WGS) entry which is preliminary data.</text>
</comment>
<gene>
    <name evidence="7" type="ORF">F2Q70_00031472</name>
</gene>
<dbReference type="PROSITE" id="PS50969">
    <property type="entry name" value="FCP1"/>
    <property type="match status" value="1"/>
</dbReference>
<dbReference type="CDD" id="cd07521">
    <property type="entry name" value="HAD_FCP1-like"/>
    <property type="match status" value="1"/>
</dbReference>
<dbReference type="InterPro" id="IPR011948">
    <property type="entry name" value="Dullard_phosphatase"/>
</dbReference>
<dbReference type="SMART" id="SM00577">
    <property type="entry name" value="CPDc"/>
    <property type="match status" value="1"/>
</dbReference>
<evidence type="ECO:0000259" key="6">
    <source>
        <dbReference type="PROSITE" id="PS50969"/>
    </source>
</evidence>
<evidence type="ECO:0000256" key="2">
    <source>
        <dbReference type="ARBA" id="ARBA00022912"/>
    </source>
</evidence>